<dbReference type="Pfam" id="PF01607">
    <property type="entry name" value="CBM_14"/>
    <property type="match status" value="1"/>
</dbReference>
<dbReference type="InterPro" id="IPR036508">
    <property type="entry name" value="Chitin-bd_dom_sf"/>
</dbReference>
<keyword evidence="2" id="KW-1133">Transmembrane helix</keyword>
<dbReference type="SUPFAM" id="SSF57625">
    <property type="entry name" value="Invertebrate chitin-binding proteins"/>
    <property type="match status" value="1"/>
</dbReference>
<dbReference type="CAZy" id="CBM14">
    <property type="family name" value="Carbohydrate-Binding Module Family 14"/>
</dbReference>
<organismHost>
    <name type="scientific">Lepidoptera</name>
    <name type="common">moths &amp; butterflies</name>
    <dbReference type="NCBI Taxonomy" id="7088"/>
</organismHost>
<dbReference type="KEGG" id="vg:2715813"/>
<proteinExistence type="predicted"/>
<reference evidence="4 5" key="6">
    <citation type="journal article" date="1999" name="J. Gen. Virol.">
        <title>Sequence and organization of the Spodoptera exigua multicapsid nucleopolyhedrovirus genome.</title>
        <authorList>
            <person name="IJkel W.F."/>
            <person name="van Strien E.A."/>
            <person name="Heldens J.G."/>
            <person name="Broer R."/>
            <person name="Zuidema D."/>
            <person name="Goldbach R.W."/>
            <person name="Vlak J.M."/>
        </authorList>
    </citation>
    <scope>NUCLEOTIDE SEQUENCE [LARGE SCALE GENOMIC DNA]</scope>
</reference>
<dbReference type="RefSeq" id="NP_037828.1">
    <property type="nucleotide sequence ID" value="NC_002169.1"/>
</dbReference>
<name>Q9J867_NPVSE</name>
<dbReference type="InterPro" id="IPR002557">
    <property type="entry name" value="Chitin-bd_dom"/>
</dbReference>
<dbReference type="GO" id="GO:0008061">
    <property type="term" value="F:chitin binding"/>
    <property type="evidence" value="ECO:0007669"/>
    <property type="project" value="InterPro"/>
</dbReference>
<reference evidence="4 5" key="4">
    <citation type="journal article" date="1997" name="J. Gen. Virol.">
        <title>Characterization of a putative Spodoptera exigua multicapsid nucleopolyhedrovirus helicase gene.</title>
        <authorList>
            <person name="Heldens J.G."/>
            <person name="Liu Y."/>
            <person name="Zuidema D."/>
            <person name="Goldbach R.W."/>
            <person name="Vlak J.M."/>
        </authorList>
    </citation>
    <scope>NUCLEOTIDE SEQUENCE [LARGE SCALE GENOMIC DNA]</scope>
</reference>
<dbReference type="PROSITE" id="PS50940">
    <property type="entry name" value="CHIT_BIND_II"/>
    <property type="match status" value="1"/>
</dbReference>
<keyword evidence="5" id="KW-1185">Reference proteome</keyword>
<dbReference type="Proteomes" id="UP000203151">
    <property type="component" value="Segment"/>
</dbReference>
<evidence type="ECO:0000313" key="5">
    <source>
        <dbReference type="Proteomes" id="UP000203151"/>
    </source>
</evidence>
<reference evidence="4 5" key="2">
    <citation type="journal article" date="1993" name="J. Gen. Virol.">
        <title>Nucleotide sequence and transcriptional analysis of the p10 gene of Spodoptera exigua nuclear polyhedrosis virus.</title>
        <authorList>
            <person name="Zuidema D."/>
            <person name="van Oers M.M."/>
            <person name="van Strien E.A."/>
            <person name="Caballero P.C."/>
            <person name="Klok E.J."/>
            <person name="Goldbach R.W."/>
            <person name="Vlak J.M."/>
        </authorList>
    </citation>
    <scope>NUCLEOTIDE SEQUENCE [LARGE SCALE GENOMIC DNA]</scope>
</reference>
<dbReference type="Gene3D" id="2.170.140.10">
    <property type="entry name" value="Chitin binding domain"/>
    <property type="match status" value="1"/>
</dbReference>
<dbReference type="OrthoDB" id="28254at10239"/>
<evidence type="ECO:0000313" key="4">
    <source>
        <dbReference type="EMBL" id="AAF33598.1"/>
    </source>
</evidence>
<dbReference type="GeneID" id="2715813"/>
<feature type="transmembrane region" description="Helical" evidence="2">
    <location>
        <begin position="6"/>
        <end position="21"/>
    </location>
</feature>
<dbReference type="EMBL" id="AF169823">
    <property type="protein sequence ID" value="AAF33598.1"/>
    <property type="molecule type" value="Genomic_DNA"/>
</dbReference>
<reference evidence="4 5" key="1">
    <citation type="journal article" date="1992" name="J. Gen. Virol.">
        <title>Nucleotide sequence and transcriptional analysis of the polyhedrin gene of Spodoptera exigua nuclear polyhedrosis virus.</title>
        <authorList>
            <person name="van Strien E.A."/>
            <person name="Zuidema D."/>
            <person name="Goldbach R.W."/>
            <person name="Vlak J.M."/>
        </authorList>
    </citation>
    <scope>NUCLEOTIDE SEQUENCE [LARGE SCALE GENOMIC DNA]</scope>
</reference>
<accession>Q9J867</accession>
<feature type="region of interest" description="Disordered" evidence="1">
    <location>
        <begin position="141"/>
        <end position="161"/>
    </location>
</feature>
<organism evidence="4 5">
    <name type="scientific">Spodoptera exigua nuclear polyhedrosis virus (strain US)</name>
    <name type="common">SeMNPV</name>
    <dbReference type="NCBI Taxonomy" id="31506"/>
    <lineage>
        <taxon>Viruses</taxon>
        <taxon>Viruses incertae sedis</taxon>
        <taxon>Naldaviricetes</taxon>
        <taxon>Lefavirales</taxon>
        <taxon>Baculoviridae</taxon>
        <taxon>Alphabaculovirus</taxon>
        <taxon>Spodoptera exigua multiple nucleopolyhedrovirus</taxon>
    </lineage>
</organism>
<protein>
    <submittedName>
        <fullName evidence="4">ORF68</fullName>
    </submittedName>
</protein>
<sequence length="161" mass="18509">MKNILIIIIIIIIIIVLFFSLKHSPKEKFRYIPHKNFTDTFIDTHTNEVKLCPRECPVFNFKKQKCVKGTVETNICKPGDFGNRPHHYRCNVFYFCINGDSVPLNCSTDTCFNNVYERCVLTSENKCTCLPSSVCSDSCEYDDDDDDDGGDINNDEDDNEL</sequence>
<feature type="domain" description="Chitin-binding type-2" evidence="3">
    <location>
        <begin position="73"/>
        <end position="128"/>
    </location>
</feature>
<dbReference type="GO" id="GO:0005576">
    <property type="term" value="C:extracellular region"/>
    <property type="evidence" value="ECO:0007669"/>
    <property type="project" value="InterPro"/>
</dbReference>
<keyword evidence="2" id="KW-0812">Transmembrane</keyword>
<reference evidence="4 5" key="3">
    <citation type="journal article" date="1997" name="J. Gen. Virol.">
        <title>Baculoviruses contain a gene for the large subunit of ribonucleotide reductase.</title>
        <authorList>
            <person name="van Strien E.A."/>
            <person name="Faktor O."/>
            <person name="Hu Z.H."/>
            <person name="Zuidema D."/>
            <person name="Goldbach R.W."/>
            <person name="Vlak J.M."/>
        </authorList>
    </citation>
    <scope>NUCLEOTIDE SEQUENCE [LARGE SCALE GENOMIC DNA]</scope>
</reference>
<evidence type="ECO:0000259" key="3">
    <source>
        <dbReference type="PROSITE" id="PS50940"/>
    </source>
</evidence>
<reference evidence="4 5" key="5">
    <citation type="journal article" date="1998" name="J. Gen. Virol.">
        <title>Specificity of multiple homologous genomic regions in Spodoptera exigua nucleopolyhedrovirus DNA replication.</title>
        <authorList>
            <person name="Broer R."/>
            <person name="Heldens J.G."/>
            <person name="van Strien E.A."/>
            <person name="Zuidema D."/>
            <person name="Vlak J.M."/>
        </authorList>
    </citation>
    <scope>NUCLEOTIDE SEQUENCE [LARGE SCALE GENOMIC DNA]</scope>
</reference>
<evidence type="ECO:0000256" key="1">
    <source>
        <dbReference type="SAM" id="MobiDB-lite"/>
    </source>
</evidence>
<reference evidence="4 5" key="7">
    <citation type="journal article" date="1999" name="Virus Res.">
        <title>Identification, sequence analysis and phylogeny of the lef-2 gene of Helicoverpa armigera single-nucleocapsid baculovirus.</title>
        <authorList>
            <person name="Chen X."/>
            <person name="IJkel W.F."/>
            <person name="Dominy C."/>
            <person name="de Andrade Zanotto P.M."/>
            <person name="Hashimoto Y."/>
            <person name="Faktor O."/>
            <person name="Hayakawa T."/>
            <person name="Wang C."/>
            <person name="Prekumar A."/>
            <person name="Mathavan S."/>
            <person name="Krell P.J."/>
            <person name="Hu Z."/>
            <person name="Vlak J.M."/>
        </authorList>
    </citation>
    <scope>NUCLEOTIDE SEQUENCE [LARGE SCALE GENOMIC DNA]</scope>
</reference>
<evidence type="ECO:0000256" key="2">
    <source>
        <dbReference type="SAM" id="Phobius"/>
    </source>
</evidence>
<keyword evidence="2" id="KW-0472">Membrane</keyword>